<evidence type="ECO:0000313" key="2">
    <source>
        <dbReference type="Proteomes" id="UP000887159"/>
    </source>
</evidence>
<protein>
    <submittedName>
        <fullName evidence="1">Transposable element Tc1 transposase</fullName>
    </submittedName>
</protein>
<name>A0A8X6VKE1_TRICX</name>
<accession>A0A8X6VKE1</accession>
<organism evidence="1 2">
    <name type="scientific">Trichonephila clavipes</name>
    <name type="common">Golden silk orbweaver</name>
    <name type="synonym">Nephila clavipes</name>
    <dbReference type="NCBI Taxonomy" id="2585209"/>
    <lineage>
        <taxon>Eukaryota</taxon>
        <taxon>Metazoa</taxon>
        <taxon>Ecdysozoa</taxon>
        <taxon>Arthropoda</taxon>
        <taxon>Chelicerata</taxon>
        <taxon>Arachnida</taxon>
        <taxon>Araneae</taxon>
        <taxon>Araneomorphae</taxon>
        <taxon>Entelegynae</taxon>
        <taxon>Araneoidea</taxon>
        <taxon>Nephilidae</taxon>
        <taxon>Trichonephila</taxon>
    </lineage>
</organism>
<dbReference type="EMBL" id="BMAU01021298">
    <property type="protein sequence ID" value="GFY10479.1"/>
    <property type="molecule type" value="Genomic_DNA"/>
</dbReference>
<gene>
    <name evidence="1" type="primary">X975_22733</name>
    <name evidence="1" type="ORF">TNCV_2565071</name>
</gene>
<reference evidence="1" key="1">
    <citation type="submission" date="2020-08" db="EMBL/GenBank/DDBJ databases">
        <title>Multicomponent nature underlies the extraordinary mechanical properties of spider dragline silk.</title>
        <authorList>
            <person name="Kono N."/>
            <person name="Nakamura H."/>
            <person name="Mori M."/>
            <person name="Yoshida Y."/>
            <person name="Ohtoshi R."/>
            <person name="Malay A.D."/>
            <person name="Moran D.A.P."/>
            <person name="Tomita M."/>
            <person name="Numata K."/>
            <person name="Arakawa K."/>
        </authorList>
    </citation>
    <scope>NUCLEOTIDE SEQUENCE</scope>
</reference>
<evidence type="ECO:0000313" key="1">
    <source>
        <dbReference type="EMBL" id="GFY10479.1"/>
    </source>
</evidence>
<proteinExistence type="predicted"/>
<dbReference type="AlphaFoldDB" id="A0A8X6VKE1"/>
<dbReference type="Proteomes" id="UP000887159">
    <property type="component" value="Unassembled WGS sequence"/>
</dbReference>
<sequence length="105" mass="12059">MILLSHEVDREEHCVLAENALGNNTNRKETHKQVQRDEPTATTLEANTYAGKTSCIICDGPHSSQDCRKISKKVLRRFRKSEVMRRRCCLVCHKPGHIVKKKMSQ</sequence>
<keyword evidence="2" id="KW-1185">Reference proteome</keyword>
<comment type="caution">
    <text evidence="1">The sequence shown here is derived from an EMBL/GenBank/DDBJ whole genome shotgun (WGS) entry which is preliminary data.</text>
</comment>